<protein>
    <submittedName>
        <fullName evidence="2">Uncharacterized protein</fullName>
    </submittedName>
</protein>
<keyword evidence="3" id="KW-1185">Reference proteome</keyword>
<proteinExistence type="predicted"/>
<evidence type="ECO:0000313" key="2">
    <source>
        <dbReference type="EMBL" id="ODN74110.1"/>
    </source>
</evidence>
<comment type="caution">
    <text evidence="2">The sequence shown here is derived from an EMBL/GenBank/DDBJ whole genome shotgun (WGS) entry which is preliminary data.</text>
</comment>
<feature type="compositionally biased region" description="Low complexity" evidence="1">
    <location>
        <begin position="78"/>
        <end position="103"/>
    </location>
</feature>
<evidence type="ECO:0000313" key="3">
    <source>
        <dbReference type="Proteomes" id="UP000094065"/>
    </source>
</evidence>
<sequence>MSKELIQLHNSLTTSDLLPPELPVLPQDLPYLGPMVLTLCDEEPLLLPDPLQLVLLVPVVLQTPCSSSIPTLERLASRLTPTSSSSSPSLSSPPSSSSTLSPRSSDHSLVKSGRRGECLRDRVGLLSL</sequence>
<accession>A0A1E3HCP4</accession>
<dbReference type="EMBL" id="AWGJ01000012">
    <property type="protein sequence ID" value="ODN74110.1"/>
    <property type="molecule type" value="Genomic_DNA"/>
</dbReference>
<dbReference type="RefSeq" id="XP_018989972.1">
    <property type="nucleotide sequence ID" value="XM_019142329.1"/>
</dbReference>
<dbReference type="GeneID" id="30158877"/>
<name>A0A1E3HCP4_9TREE</name>
<dbReference type="Proteomes" id="UP000094065">
    <property type="component" value="Unassembled WGS sequence"/>
</dbReference>
<evidence type="ECO:0000256" key="1">
    <source>
        <dbReference type="SAM" id="MobiDB-lite"/>
    </source>
</evidence>
<gene>
    <name evidence="2" type="ORF">L202_07568</name>
</gene>
<dbReference type="AlphaFoldDB" id="A0A1E3HCP4"/>
<feature type="compositionally biased region" description="Basic and acidic residues" evidence="1">
    <location>
        <begin position="104"/>
        <end position="115"/>
    </location>
</feature>
<organism evidence="2 3">
    <name type="scientific">Cryptococcus amylolentus CBS 6039</name>
    <dbReference type="NCBI Taxonomy" id="1295533"/>
    <lineage>
        <taxon>Eukaryota</taxon>
        <taxon>Fungi</taxon>
        <taxon>Dikarya</taxon>
        <taxon>Basidiomycota</taxon>
        <taxon>Agaricomycotina</taxon>
        <taxon>Tremellomycetes</taxon>
        <taxon>Tremellales</taxon>
        <taxon>Cryptococcaceae</taxon>
        <taxon>Cryptococcus</taxon>
    </lineage>
</organism>
<feature type="region of interest" description="Disordered" evidence="1">
    <location>
        <begin position="78"/>
        <end position="115"/>
    </location>
</feature>
<reference evidence="2 3" key="1">
    <citation type="submission" date="2016-06" db="EMBL/GenBank/DDBJ databases">
        <title>Evolution of pathogenesis and genome organization in the Tremellales.</title>
        <authorList>
            <person name="Cuomo C."/>
            <person name="Litvintseva A."/>
            <person name="Heitman J."/>
            <person name="Chen Y."/>
            <person name="Sun S."/>
            <person name="Springer D."/>
            <person name="Dromer F."/>
            <person name="Young S."/>
            <person name="Zeng Q."/>
            <person name="Chapman S."/>
            <person name="Gujja S."/>
            <person name="Saif S."/>
            <person name="Birren B."/>
        </authorList>
    </citation>
    <scope>NUCLEOTIDE SEQUENCE [LARGE SCALE GENOMIC DNA]</scope>
    <source>
        <strain evidence="2 3">CBS 6039</strain>
    </source>
</reference>